<evidence type="ECO:0000313" key="10">
    <source>
        <dbReference type="EMBL" id="CAF9918710.1"/>
    </source>
</evidence>
<evidence type="ECO:0000256" key="4">
    <source>
        <dbReference type="ARBA" id="ARBA00022771"/>
    </source>
</evidence>
<dbReference type="Gene3D" id="3.30.160.60">
    <property type="entry name" value="Classic Zinc Finger"/>
    <property type="match status" value="2"/>
</dbReference>
<evidence type="ECO:0000256" key="2">
    <source>
        <dbReference type="ARBA" id="ARBA00022723"/>
    </source>
</evidence>
<dbReference type="Pfam" id="PF00096">
    <property type="entry name" value="zf-C2H2"/>
    <property type="match status" value="1"/>
</dbReference>
<dbReference type="OrthoDB" id="8117402at2759"/>
<evidence type="ECO:0000256" key="3">
    <source>
        <dbReference type="ARBA" id="ARBA00022737"/>
    </source>
</evidence>
<keyword evidence="2" id="KW-0479">Metal-binding</keyword>
<dbReference type="PROSITE" id="PS50157">
    <property type="entry name" value="ZINC_FINGER_C2H2_2"/>
    <property type="match status" value="2"/>
</dbReference>
<feature type="region of interest" description="Disordered" evidence="8">
    <location>
        <begin position="30"/>
        <end position="164"/>
    </location>
</feature>
<keyword evidence="6" id="KW-0539">Nucleus</keyword>
<evidence type="ECO:0000256" key="7">
    <source>
        <dbReference type="PROSITE-ProRule" id="PRU00042"/>
    </source>
</evidence>
<feature type="domain" description="C2H2-type" evidence="9">
    <location>
        <begin position="221"/>
        <end position="249"/>
    </location>
</feature>
<name>A0A8H3IKE3_9LECA</name>
<reference evidence="10" key="1">
    <citation type="submission" date="2021-03" db="EMBL/GenBank/DDBJ databases">
        <authorList>
            <person name="Tagirdzhanova G."/>
        </authorList>
    </citation>
    <scope>NUCLEOTIDE SEQUENCE</scope>
</reference>
<evidence type="ECO:0000259" key="9">
    <source>
        <dbReference type="PROSITE" id="PS50157"/>
    </source>
</evidence>
<sequence length="601" mass="66291">MDHSKLPHLRGSNKQQAQATIVDGKIKKAVNAEPRSNLPSNVHGYPSHDTSGRAWSGNRSGNLPSNVRGPSVVKPTPTWNEYAGEASSSKASIVRQRPDPQRSWDEYAGQASSSQVSSVRQQPDPQTSHQNMSPPHLPKKSAVTTQPPKPTPPMNAGKLAKSAKHDSKVPCTYEDCTRGFTKETDMKRHKDEDHEWCRLCNVDCVDDEALLEHKVQSDMHICCDFCGEDFRSDKGKERHMRQNHAKLQEVKCPACHAVFDKGSALIDHIYNNRCRDRRGFIAEKVNQNILREYRAAAALHLDAISHRPSTIGAEIAAMQPQSERGTSFVDNSEGGVRLNLMDDDIVIGHLTARDLSRAGDLDPSDVESTNASDGTDRPTFDDDEPGLPGISGDMSKGNVPGGGVIEGLQALRLEPSAAVPSGKQAWTAKLFPGAKPTPVIGGWSAPTSPDYRRNILPSESGTEYRIRTDWDNLALERDTVDDTYHCPFSKCPETYNDLNQLKMHLASGFHQGTDHRCLKCLKVFKSPAALTAHMESSSERCKIRETNAYGHVLHVVSGGFLKVTGRHADGSLKVEAPTMEEIEEQMKNEVLPPHLDNDYPW</sequence>
<dbReference type="InterPro" id="IPR050888">
    <property type="entry name" value="ZnF_C2H2-type_TF"/>
</dbReference>
<dbReference type="SMART" id="SM00355">
    <property type="entry name" value="ZnF_C2H2"/>
    <property type="match status" value="6"/>
</dbReference>
<dbReference type="GO" id="GO:0008270">
    <property type="term" value="F:zinc ion binding"/>
    <property type="evidence" value="ECO:0007669"/>
    <property type="project" value="UniProtKB-KW"/>
</dbReference>
<evidence type="ECO:0000256" key="8">
    <source>
        <dbReference type="SAM" id="MobiDB-lite"/>
    </source>
</evidence>
<evidence type="ECO:0000313" key="11">
    <source>
        <dbReference type="Proteomes" id="UP000664203"/>
    </source>
</evidence>
<dbReference type="EMBL" id="CAJPDR010000114">
    <property type="protein sequence ID" value="CAF9918710.1"/>
    <property type="molecule type" value="Genomic_DNA"/>
</dbReference>
<evidence type="ECO:0000256" key="6">
    <source>
        <dbReference type="ARBA" id="ARBA00023242"/>
    </source>
</evidence>
<feature type="compositionally biased region" description="Basic and acidic residues" evidence="8">
    <location>
        <begin position="96"/>
        <end position="105"/>
    </location>
</feature>
<dbReference type="PANTHER" id="PTHR24406">
    <property type="entry name" value="TRANSCRIPTIONAL REPRESSOR CTCFL-RELATED"/>
    <property type="match status" value="1"/>
</dbReference>
<feature type="compositionally biased region" description="Low complexity" evidence="8">
    <location>
        <begin position="110"/>
        <end position="126"/>
    </location>
</feature>
<evidence type="ECO:0000256" key="5">
    <source>
        <dbReference type="ARBA" id="ARBA00022833"/>
    </source>
</evidence>
<dbReference type="Proteomes" id="UP000664203">
    <property type="component" value="Unassembled WGS sequence"/>
</dbReference>
<keyword evidence="5" id="KW-0862">Zinc</keyword>
<keyword evidence="4 7" id="KW-0863">Zinc-finger</keyword>
<dbReference type="AlphaFoldDB" id="A0A8H3IKE3"/>
<proteinExistence type="predicted"/>
<feature type="domain" description="C2H2-type" evidence="9">
    <location>
        <begin position="484"/>
        <end position="515"/>
    </location>
</feature>
<comment type="subcellular location">
    <subcellularLocation>
        <location evidence="1">Nucleus</location>
    </subcellularLocation>
</comment>
<accession>A0A8H3IKE3</accession>
<keyword evidence="3" id="KW-0677">Repeat</keyword>
<dbReference type="Pfam" id="PF24666">
    <property type="entry name" value="zf-C2H2_fungi_2"/>
    <property type="match status" value="1"/>
</dbReference>
<feature type="region of interest" description="Disordered" evidence="8">
    <location>
        <begin position="357"/>
        <end position="398"/>
    </location>
</feature>
<comment type="caution">
    <text evidence="10">The sequence shown here is derived from an EMBL/GenBank/DDBJ whole genome shotgun (WGS) entry which is preliminary data.</text>
</comment>
<dbReference type="GO" id="GO:0005634">
    <property type="term" value="C:nucleus"/>
    <property type="evidence" value="ECO:0007669"/>
    <property type="project" value="UniProtKB-SubCell"/>
</dbReference>
<organism evidence="10 11">
    <name type="scientific">Alectoria fallacina</name>
    <dbReference type="NCBI Taxonomy" id="1903189"/>
    <lineage>
        <taxon>Eukaryota</taxon>
        <taxon>Fungi</taxon>
        <taxon>Dikarya</taxon>
        <taxon>Ascomycota</taxon>
        <taxon>Pezizomycotina</taxon>
        <taxon>Lecanoromycetes</taxon>
        <taxon>OSLEUM clade</taxon>
        <taxon>Lecanoromycetidae</taxon>
        <taxon>Lecanorales</taxon>
        <taxon>Lecanorineae</taxon>
        <taxon>Parmeliaceae</taxon>
        <taxon>Alectoria</taxon>
    </lineage>
</organism>
<protein>
    <recommendedName>
        <fullName evidence="9">C2H2-type domain-containing protein</fullName>
    </recommendedName>
</protein>
<keyword evidence="11" id="KW-1185">Reference proteome</keyword>
<gene>
    <name evidence="10" type="ORF">ALECFALPRED_000791</name>
</gene>
<dbReference type="InterPro" id="IPR013087">
    <property type="entry name" value="Znf_C2H2_type"/>
</dbReference>
<dbReference type="PROSITE" id="PS00028">
    <property type="entry name" value="ZINC_FINGER_C2H2_1"/>
    <property type="match status" value="3"/>
</dbReference>
<evidence type="ECO:0000256" key="1">
    <source>
        <dbReference type="ARBA" id="ARBA00004123"/>
    </source>
</evidence>